<reference evidence="1" key="2">
    <citation type="journal article" date="2021" name="PeerJ">
        <title>Extensive microbial diversity within the chicken gut microbiome revealed by metagenomics and culture.</title>
        <authorList>
            <person name="Gilroy R."/>
            <person name="Ravi A."/>
            <person name="Getino M."/>
            <person name="Pursley I."/>
            <person name="Horton D.L."/>
            <person name="Alikhan N.F."/>
            <person name="Baker D."/>
            <person name="Gharbi K."/>
            <person name="Hall N."/>
            <person name="Watson M."/>
            <person name="Adriaenssens E.M."/>
            <person name="Foster-Nyarko E."/>
            <person name="Jarju S."/>
            <person name="Secka A."/>
            <person name="Antonio M."/>
            <person name="Oren A."/>
            <person name="Chaudhuri R.R."/>
            <person name="La Ragione R."/>
            <person name="Hildebrand F."/>
            <person name="Pallen M.J."/>
        </authorList>
    </citation>
    <scope>NUCLEOTIDE SEQUENCE</scope>
    <source>
        <strain evidence="1">23406</strain>
    </source>
</reference>
<accession>A0A9D1NCM5</accession>
<evidence type="ECO:0000313" key="1">
    <source>
        <dbReference type="EMBL" id="HIV00172.1"/>
    </source>
</evidence>
<dbReference type="AlphaFoldDB" id="A0A9D1NCM5"/>
<protein>
    <submittedName>
        <fullName evidence="1">Uncharacterized protein</fullName>
    </submittedName>
</protein>
<organism evidence="1 2">
    <name type="scientific">Candidatus Stercoripulliclostridium merdipullorum</name>
    <dbReference type="NCBI Taxonomy" id="2840952"/>
    <lineage>
        <taxon>Bacteria</taxon>
        <taxon>Bacillati</taxon>
        <taxon>Bacillota</taxon>
        <taxon>Clostridia</taxon>
        <taxon>Eubacteriales</taxon>
        <taxon>Candidatus Stercoripulliclostridium</taxon>
    </lineage>
</organism>
<gene>
    <name evidence="1" type="ORF">IAB14_03540</name>
</gene>
<dbReference type="Proteomes" id="UP000886891">
    <property type="component" value="Unassembled WGS sequence"/>
</dbReference>
<dbReference type="EMBL" id="DVOH01000024">
    <property type="protein sequence ID" value="HIV00172.1"/>
    <property type="molecule type" value="Genomic_DNA"/>
</dbReference>
<comment type="caution">
    <text evidence="1">The sequence shown here is derived from an EMBL/GenBank/DDBJ whole genome shotgun (WGS) entry which is preliminary data.</text>
</comment>
<reference evidence="1" key="1">
    <citation type="submission" date="2020-10" db="EMBL/GenBank/DDBJ databases">
        <authorList>
            <person name="Gilroy R."/>
        </authorList>
    </citation>
    <scope>NUCLEOTIDE SEQUENCE</scope>
    <source>
        <strain evidence="1">23406</strain>
    </source>
</reference>
<evidence type="ECO:0000313" key="2">
    <source>
        <dbReference type="Proteomes" id="UP000886891"/>
    </source>
</evidence>
<sequence>MNDLADRKRDIKIYPFRYPAESIQDYVKRLLTRMYEHGDLPKEEIERLQNLDYSKIMFGINYPLLITDYNDIFDLCGHARYWINFKLAEKYYVCSQWWKDHERQYNYNIDQWVARILDRETRTPVMPKTPSLEVGSWVKHQQYGVGRVTVIRERWFEIRFQQEEAIKRFIYPDSITSGAVSIIKEAQTKTCNIYCPACGGYLGAITAEGKAALRCSCGKELFIKVETDRLGITVR</sequence>
<name>A0A9D1NCM5_9FIRM</name>
<proteinExistence type="predicted"/>